<proteinExistence type="predicted"/>
<sequence length="43" mass="4707">MGFKMPTPQMNAGKSMETTAEKENKVDKAGDLALFAKGTYRVN</sequence>
<evidence type="ECO:0000313" key="2">
    <source>
        <dbReference type="EMBL" id="PRQ17326.1"/>
    </source>
</evidence>
<reference evidence="2 3" key="1">
    <citation type="journal article" date="2018" name="Nat. Genet.">
        <title>The Rosa genome provides new insights in the design of modern roses.</title>
        <authorList>
            <person name="Bendahmane M."/>
        </authorList>
    </citation>
    <scope>NUCLEOTIDE SEQUENCE [LARGE SCALE GENOMIC DNA]</scope>
    <source>
        <strain evidence="3">cv. Old Blush</strain>
    </source>
</reference>
<comment type="caution">
    <text evidence="2">The sequence shown here is derived from an EMBL/GenBank/DDBJ whole genome shotgun (WGS) entry which is preliminary data.</text>
</comment>
<protein>
    <submittedName>
        <fullName evidence="2">Uncharacterized protein</fullName>
    </submittedName>
</protein>
<feature type="region of interest" description="Disordered" evidence="1">
    <location>
        <begin position="1"/>
        <end position="24"/>
    </location>
</feature>
<accession>A0A2P6P5Z1</accession>
<dbReference type="Gramene" id="PRQ17326">
    <property type="protein sequence ID" value="PRQ17326"/>
    <property type="gene ID" value="RchiOBHm_Chr7g0193751"/>
</dbReference>
<name>A0A2P6P5Z1_ROSCH</name>
<dbReference type="EMBL" id="PDCK01000045">
    <property type="protein sequence ID" value="PRQ17326.1"/>
    <property type="molecule type" value="Genomic_DNA"/>
</dbReference>
<evidence type="ECO:0000313" key="3">
    <source>
        <dbReference type="Proteomes" id="UP000238479"/>
    </source>
</evidence>
<evidence type="ECO:0000256" key="1">
    <source>
        <dbReference type="SAM" id="MobiDB-lite"/>
    </source>
</evidence>
<feature type="compositionally biased region" description="Polar residues" evidence="1">
    <location>
        <begin position="8"/>
        <end position="18"/>
    </location>
</feature>
<organism evidence="2 3">
    <name type="scientific">Rosa chinensis</name>
    <name type="common">China rose</name>
    <dbReference type="NCBI Taxonomy" id="74649"/>
    <lineage>
        <taxon>Eukaryota</taxon>
        <taxon>Viridiplantae</taxon>
        <taxon>Streptophyta</taxon>
        <taxon>Embryophyta</taxon>
        <taxon>Tracheophyta</taxon>
        <taxon>Spermatophyta</taxon>
        <taxon>Magnoliopsida</taxon>
        <taxon>eudicotyledons</taxon>
        <taxon>Gunneridae</taxon>
        <taxon>Pentapetalae</taxon>
        <taxon>rosids</taxon>
        <taxon>fabids</taxon>
        <taxon>Rosales</taxon>
        <taxon>Rosaceae</taxon>
        <taxon>Rosoideae</taxon>
        <taxon>Rosoideae incertae sedis</taxon>
        <taxon>Rosa</taxon>
    </lineage>
</organism>
<dbReference type="AlphaFoldDB" id="A0A2P6P5Z1"/>
<keyword evidence="3" id="KW-1185">Reference proteome</keyword>
<dbReference type="Proteomes" id="UP000238479">
    <property type="component" value="Chromosome 7"/>
</dbReference>
<gene>
    <name evidence="2" type="ORF">RchiOBHm_Chr7g0193751</name>
</gene>